<evidence type="ECO:0000256" key="1">
    <source>
        <dbReference type="ARBA" id="ARBA00009477"/>
    </source>
</evidence>
<dbReference type="SUPFAM" id="SSF111369">
    <property type="entry name" value="HlyD-like secretion proteins"/>
    <property type="match status" value="1"/>
</dbReference>
<dbReference type="RefSeq" id="WP_093326692.1">
    <property type="nucleotide sequence ID" value="NZ_AP027363.1"/>
</dbReference>
<dbReference type="STRING" id="349064.SAMN05660429_00063"/>
<feature type="domain" description="CusB-like beta-barrel" evidence="3">
    <location>
        <begin position="202"/>
        <end position="272"/>
    </location>
</feature>
<gene>
    <name evidence="4" type="ORF">SAMN05660429_00063</name>
</gene>
<dbReference type="PANTHER" id="PTHR30469:SF11">
    <property type="entry name" value="BLL4320 PROTEIN"/>
    <property type="match status" value="1"/>
</dbReference>
<sequence length="367" mass="39912">MKFLNWIFAIVILAAIGSGIYLYKANLLDEQAAQDAMMPEPVAFVESLEVPSVAYTKSINVNGHVRAPQHVEMMNELAGKIVTLNLPAGEVVKKGTLLLEINHDAEDAQLLAAKAQLKLNQQTLARHAKLHKRKEISDELFDQSQAAVDIAKADIALLQNSISKKQLRAPFDATIGIHHLEVGQYLQANSDIVSLVGTQDHIWVDFSMPQVYNELAVGDAVSIQKISTKESFDARVIAVDPHLSASTRNLKYRAQLSNDYVALKPNTLVGVTVPVAPENELVSIPDVAIKRDQLGNFVFLLTPEEGGAYRASLQKITVEERVGDQVLVSDGIQPGQLIAAKGSFKLRPQMKVIVQNGDGMPASSGGE</sequence>
<dbReference type="GO" id="GO:0015562">
    <property type="term" value="F:efflux transmembrane transporter activity"/>
    <property type="evidence" value="ECO:0007669"/>
    <property type="project" value="TreeGrafter"/>
</dbReference>
<dbReference type="AlphaFoldDB" id="A0A1H9Y3Z5"/>
<keyword evidence="5" id="KW-1185">Reference proteome</keyword>
<dbReference type="EMBL" id="FOHK01000001">
    <property type="protein sequence ID" value="SES63576.1"/>
    <property type="molecule type" value="Genomic_DNA"/>
</dbReference>
<dbReference type="Gene3D" id="2.40.420.20">
    <property type="match status" value="1"/>
</dbReference>
<evidence type="ECO:0000259" key="3">
    <source>
        <dbReference type="Pfam" id="PF25954"/>
    </source>
</evidence>
<evidence type="ECO:0000256" key="2">
    <source>
        <dbReference type="SAM" id="Phobius"/>
    </source>
</evidence>
<protein>
    <submittedName>
        <fullName evidence="4">Membrane fusion protein, multidrug efflux system</fullName>
    </submittedName>
</protein>
<dbReference type="Gene3D" id="2.40.50.100">
    <property type="match status" value="1"/>
</dbReference>
<proteinExistence type="inferred from homology"/>
<keyword evidence="2" id="KW-0472">Membrane</keyword>
<evidence type="ECO:0000313" key="5">
    <source>
        <dbReference type="Proteomes" id="UP000199308"/>
    </source>
</evidence>
<accession>A0A1H9Y3Z5</accession>
<dbReference type="GO" id="GO:1990281">
    <property type="term" value="C:efflux pump complex"/>
    <property type="evidence" value="ECO:0007669"/>
    <property type="project" value="TreeGrafter"/>
</dbReference>
<dbReference type="Gene3D" id="1.10.287.470">
    <property type="entry name" value="Helix hairpin bin"/>
    <property type="match status" value="1"/>
</dbReference>
<reference evidence="4 5" key="1">
    <citation type="submission" date="2016-10" db="EMBL/GenBank/DDBJ databases">
        <authorList>
            <person name="de Groot N.N."/>
        </authorList>
    </citation>
    <scope>NUCLEOTIDE SEQUENCE [LARGE SCALE GENOMIC DNA]</scope>
    <source>
        <strain evidence="4 5">DSM 19706</strain>
    </source>
</reference>
<dbReference type="PANTHER" id="PTHR30469">
    <property type="entry name" value="MULTIDRUG RESISTANCE PROTEIN MDTA"/>
    <property type="match status" value="1"/>
</dbReference>
<dbReference type="Gene3D" id="2.40.30.170">
    <property type="match status" value="1"/>
</dbReference>
<keyword evidence="2" id="KW-0812">Transmembrane</keyword>
<dbReference type="OrthoDB" id="9806939at2"/>
<keyword evidence="2" id="KW-1133">Transmembrane helix</keyword>
<evidence type="ECO:0000313" key="4">
    <source>
        <dbReference type="EMBL" id="SES63576.1"/>
    </source>
</evidence>
<dbReference type="InterPro" id="IPR058792">
    <property type="entry name" value="Beta-barrel_RND_2"/>
</dbReference>
<name>A0A1H9Y3Z5_THASX</name>
<dbReference type="Proteomes" id="UP000199308">
    <property type="component" value="Unassembled WGS sequence"/>
</dbReference>
<dbReference type="Pfam" id="PF25954">
    <property type="entry name" value="Beta-barrel_RND_2"/>
    <property type="match status" value="1"/>
</dbReference>
<dbReference type="InterPro" id="IPR006143">
    <property type="entry name" value="RND_pump_MFP"/>
</dbReference>
<organism evidence="4 5">
    <name type="scientific">Thalassotalea agarivorans</name>
    <name type="common">Thalassomonas agarivorans</name>
    <dbReference type="NCBI Taxonomy" id="349064"/>
    <lineage>
        <taxon>Bacteria</taxon>
        <taxon>Pseudomonadati</taxon>
        <taxon>Pseudomonadota</taxon>
        <taxon>Gammaproteobacteria</taxon>
        <taxon>Alteromonadales</taxon>
        <taxon>Colwelliaceae</taxon>
        <taxon>Thalassotalea</taxon>
    </lineage>
</organism>
<feature type="transmembrane region" description="Helical" evidence="2">
    <location>
        <begin position="6"/>
        <end position="23"/>
    </location>
</feature>
<comment type="similarity">
    <text evidence="1">Belongs to the membrane fusion protein (MFP) (TC 8.A.1) family.</text>
</comment>
<dbReference type="NCBIfam" id="TIGR01730">
    <property type="entry name" value="RND_mfp"/>
    <property type="match status" value="1"/>
</dbReference>